<evidence type="ECO:0000313" key="4">
    <source>
        <dbReference type="Proteomes" id="UP001527882"/>
    </source>
</evidence>
<gene>
    <name evidence="3" type="ORF">O9H85_35110</name>
</gene>
<sequence length="78" mass="9159">MLKVMIVEDEDIVRDDIKHLIDRQSNGFVITAEARNGGEGLRFFQEHHPDIIITRLCWRLLCRLRMLYPGEGLFAYRG</sequence>
<dbReference type="PROSITE" id="PS50110">
    <property type="entry name" value="RESPONSE_REGULATORY"/>
    <property type="match status" value="1"/>
</dbReference>
<organism evidence="3 4">
    <name type="scientific">Paenibacillus gyeongsangnamensis</name>
    <dbReference type="NCBI Taxonomy" id="3388067"/>
    <lineage>
        <taxon>Bacteria</taxon>
        <taxon>Bacillati</taxon>
        <taxon>Bacillota</taxon>
        <taxon>Bacilli</taxon>
        <taxon>Bacillales</taxon>
        <taxon>Paenibacillaceae</taxon>
        <taxon>Paenibacillus</taxon>
    </lineage>
</organism>
<comment type="caution">
    <text evidence="1">Lacks conserved residue(s) required for the propagation of feature annotation.</text>
</comment>
<dbReference type="Proteomes" id="UP001527882">
    <property type="component" value="Unassembled WGS sequence"/>
</dbReference>
<proteinExistence type="predicted"/>
<dbReference type="Gene3D" id="3.40.50.2300">
    <property type="match status" value="1"/>
</dbReference>
<accession>A0ABT4QL81</accession>
<dbReference type="InterPro" id="IPR001789">
    <property type="entry name" value="Sig_transdc_resp-reg_receiver"/>
</dbReference>
<protein>
    <recommendedName>
        <fullName evidence="2">Response regulatory domain-containing protein</fullName>
    </recommendedName>
</protein>
<evidence type="ECO:0000313" key="3">
    <source>
        <dbReference type="EMBL" id="MCZ8517480.1"/>
    </source>
</evidence>
<reference evidence="3 4" key="1">
    <citation type="submission" date="2022-12" db="EMBL/GenBank/DDBJ databases">
        <title>Draft genome sequence of Paenibacillus sp. dW9.</title>
        <authorList>
            <person name="Choi E.-W."/>
            <person name="Kim D.-U."/>
        </authorList>
    </citation>
    <scope>NUCLEOTIDE SEQUENCE [LARGE SCALE GENOMIC DNA]</scope>
    <source>
        <strain evidence="4">dW9</strain>
    </source>
</reference>
<evidence type="ECO:0000259" key="2">
    <source>
        <dbReference type="PROSITE" id="PS50110"/>
    </source>
</evidence>
<dbReference type="SUPFAM" id="SSF52172">
    <property type="entry name" value="CheY-like"/>
    <property type="match status" value="1"/>
</dbReference>
<name>A0ABT4QL81_9BACL</name>
<dbReference type="RefSeq" id="WP_269886006.1">
    <property type="nucleotide sequence ID" value="NZ_JAQAGZ010000039.1"/>
</dbReference>
<feature type="domain" description="Response regulatory" evidence="2">
    <location>
        <begin position="3"/>
        <end position="78"/>
    </location>
</feature>
<comment type="caution">
    <text evidence="3">The sequence shown here is derived from an EMBL/GenBank/DDBJ whole genome shotgun (WGS) entry which is preliminary data.</text>
</comment>
<keyword evidence="4" id="KW-1185">Reference proteome</keyword>
<dbReference type="InterPro" id="IPR011006">
    <property type="entry name" value="CheY-like_superfamily"/>
</dbReference>
<evidence type="ECO:0000256" key="1">
    <source>
        <dbReference type="PROSITE-ProRule" id="PRU00169"/>
    </source>
</evidence>
<dbReference type="EMBL" id="JAQAGZ010000039">
    <property type="protein sequence ID" value="MCZ8517480.1"/>
    <property type="molecule type" value="Genomic_DNA"/>
</dbReference>